<keyword evidence="6 7" id="KW-0804">Transcription</keyword>
<evidence type="ECO:0000313" key="10">
    <source>
        <dbReference type="Proteomes" id="UP000033934"/>
    </source>
</evidence>
<evidence type="ECO:0000259" key="8">
    <source>
        <dbReference type="PROSITE" id="PS51161"/>
    </source>
</evidence>
<reference evidence="9 10" key="1">
    <citation type="journal article" date="2015" name="Nature">
        <title>rRNA introns, odd ribosomes, and small enigmatic genomes across a large radiation of phyla.</title>
        <authorList>
            <person name="Brown C.T."/>
            <person name="Hug L.A."/>
            <person name="Thomas B.C."/>
            <person name="Sharon I."/>
            <person name="Castelle C.J."/>
            <person name="Singh A."/>
            <person name="Wilkins M.J."/>
            <person name="Williams K.H."/>
            <person name="Banfield J.F."/>
        </authorList>
    </citation>
    <scope>NUCLEOTIDE SEQUENCE [LARGE SCALE GENOMIC DNA]</scope>
</reference>
<keyword evidence="4 7" id="KW-0805">Transcription regulation</keyword>
<dbReference type="PANTHER" id="PTHR30455:SF2">
    <property type="entry name" value="TRANSCRIPTIONAL REPRESSOR NRDR"/>
    <property type="match status" value="1"/>
</dbReference>
<proteinExistence type="inferred from homology"/>
<dbReference type="PROSITE" id="PS51161">
    <property type="entry name" value="ATP_CONE"/>
    <property type="match status" value="1"/>
</dbReference>
<dbReference type="HAMAP" id="MF_00440">
    <property type="entry name" value="NrdR"/>
    <property type="match status" value="1"/>
</dbReference>
<organism evidence="9 10">
    <name type="scientific">Berkelbacteria bacterium GW2011_GWA2_38_9</name>
    <dbReference type="NCBI Taxonomy" id="1618334"/>
    <lineage>
        <taxon>Bacteria</taxon>
        <taxon>Candidatus Berkelbacteria</taxon>
    </lineage>
</organism>
<comment type="similarity">
    <text evidence="7">Belongs to the NrdR family.</text>
</comment>
<dbReference type="SUPFAM" id="SSF57783">
    <property type="entry name" value="Zinc beta-ribbon"/>
    <property type="match status" value="1"/>
</dbReference>
<dbReference type="InterPro" id="IPR055173">
    <property type="entry name" value="NrdR-like_N"/>
</dbReference>
<keyword evidence="5 7" id="KW-0238">DNA-binding</keyword>
<evidence type="ECO:0000256" key="7">
    <source>
        <dbReference type="HAMAP-Rule" id="MF_00440"/>
    </source>
</evidence>
<comment type="caution">
    <text evidence="9">The sequence shown here is derived from an EMBL/GenBank/DDBJ whole genome shotgun (WGS) entry which is preliminary data.</text>
</comment>
<dbReference type="GO" id="GO:0008270">
    <property type="term" value="F:zinc ion binding"/>
    <property type="evidence" value="ECO:0007669"/>
    <property type="project" value="InterPro"/>
</dbReference>
<evidence type="ECO:0000256" key="1">
    <source>
        <dbReference type="ARBA" id="ARBA00022491"/>
    </source>
</evidence>
<dbReference type="InterPro" id="IPR005144">
    <property type="entry name" value="ATP-cone_dom"/>
</dbReference>
<dbReference type="GO" id="GO:0003677">
    <property type="term" value="F:DNA binding"/>
    <property type="evidence" value="ECO:0007669"/>
    <property type="project" value="UniProtKB-KW"/>
</dbReference>
<evidence type="ECO:0000256" key="4">
    <source>
        <dbReference type="ARBA" id="ARBA00023015"/>
    </source>
</evidence>
<dbReference type="Pfam" id="PF22811">
    <property type="entry name" value="Zn_ribbon_NrdR"/>
    <property type="match status" value="1"/>
</dbReference>
<evidence type="ECO:0000313" key="9">
    <source>
        <dbReference type="EMBL" id="KKQ86461.1"/>
    </source>
</evidence>
<evidence type="ECO:0000256" key="2">
    <source>
        <dbReference type="ARBA" id="ARBA00022741"/>
    </source>
</evidence>
<dbReference type="EMBL" id="LBVO01000070">
    <property type="protein sequence ID" value="KKQ86461.1"/>
    <property type="molecule type" value="Genomic_DNA"/>
</dbReference>
<dbReference type="AlphaFoldDB" id="A0A0G0PAY8"/>
<dbReference type="Pfam" id="PF03477">
    <property type="entry name" value="ATP-cone"/>
    <property type="match status" value="1"/>
</dbReference>
<gene>
    <name evidence="7" type="primary">nrdR</name>
    <name evidence="9" type="ORF">UT11_C0070G0012</name>
</gene>
<dbReference type="Proteomes" id="UP000033934">
    <property type="component" value="Unassembled WGS sequence"/>
</dbReference>
<comment type="caution">
    <text evidence="7">Lacks conserved residue(s) required for the propagation of feature annotation.</text>
</comment>
<dbReference type="GO" id="GO:0005524">
    <property type="term" value="F:ATP binding"/>
    <property type="evidence" value="ECO:0007669"/>
    <property type="project" value="UniProtKB-UniRule"/>
</dbReference>
<sequence length="150" mass="17590">MNCPNCKSDELSVIDSRDCDEGIRRRRLCTKCDFRFTTYERIEKPIIVVVKKDNRRERFSKEKLTHGILQACKNRPIDKVVVDRAVDEIEKRINILGDEEVTSHYIGEQVLDSLKGIDHVAYLRFASVHKSFNDLHAFEREIARLENKKN</sequence>
<accession>A0A0G0PAY8</accession>
<dbReference type="PANTHER" id="PTHR30455">
    <property type="entry name" value="TRANSCRIPTIONAL REPRESSOR NRDR"/>
    <property type="match status" value="1"/>
</dbReference>
<feature type="domain" description="ATP-cone" evidence="8">
    <location>
        <begin position="47"/>
        <end position="137"/>
    </location>
</feature>
<dbReference type="InterPro" id="IPR003796">
    <property type="entry name" value="RNR_NrdR-like"/>
</dbReference>
<evidence type="ECO:0000256" key="3">
    <source>
        <dbReference type="ARBA" id="ARBA00022840"/>
    </source>
</evidence>
<dbReference type="GO" id="GO:0045892">
    <property type="term" value="P:negative regulation of DNA-templated transcription"/>
    <property type="evidence" value="ECO:0007669"/>
    <property type="project" value="UniProtKB-UniRule"/>
</dbReference>
<keyword evidence="3 7" id="KW-0067">ATP-binding</keyword>
<keyword evidence="2 7" id="KW-0547">Nucleotide-binding</keyword>
<evidence type="ECO:0000256" key="5">
    <source>
        <dbReference type="ARBA" id="ARBA00023125"/>
    </source>
</evidence>
<dbReference type="PATRIC" id="fig|1618334.3.peg.872"/>
<protein>
    <recommendedName>
        <fullName evidence="7">Transcriptional repressor NrdR</fullName>
    </recommendedName>
</protein>
<evidence type="ECO:0000256" key="6">
    <source>
        <dbReference type="ARBA" id="ARBA00023163"/>
    </source>
</evidence>
<keyword evidence="1 7" id="KW-0678">Repressor</keyword>
<dbReference type="NCBIfam" id="TIGR00244">
    <property type="entry name" value="transcriptional regulator NrdR"/>
    <property type="match status" value="1"/>
</dbReference>
<name>A0A0G0PAY8_9BACT</name>
<comment type="function">
    <text evidence="7">Negatively regulates transcription of bacterial ribonucleotide reductase nrd genes and operons by binding to NrdR-boxes.</text>
</comment>